<feature type="transmembrane region" description="Helical" evidence="5">
    <location>
        <begin position="304"/>
        <end position="322"/>
    </location>
</feature>
<dbReference type="RefSeq" id="WP_342308561.1">
    <property type="nucleotide sequence ID" value="NZ_CP150849.1"/>
</dbReference>
<dbReference type="Gene3D" id="1.20.1250.20">
    <property type="entry name" value="MFS general substrate transporter like domains"/>
    <property type="match status" value="2"/>
</dbReference>
<feature type="transmembrane region" description="Helical" evidence="5">
    <location>
        <begin position="240"/>
        <end position="261"/>
    </location>
</feature>
<feature type="domain" description="Major facilitator superfamily (MFS) profile" evidence="6">
    <location>
        <begin position="14"/>
        <end position="413"/>
    </location>
</feature>
<name>A0ABZ3BMB0_BURPY</name>
<dbReference type="InterPro" id="IPR036259">
    <property type="entry name" value="MFS_trans_sf"/>
</dbReference>
<evidence type="ECO:0000256" key="3">
    <source>
        <dbReference type="ARBA" id="ARBA00022989"/>
    </source>
</evidence>
<feature type="transmembrane region" description="Helical" evidence="5">
    <location>
        <begin position="51"/>
        <end position="69"/>
    </location>
</feature>
<feature type="transmembrane region" description="Helical" evidence="5">
    <location>
        <begin position="140"/>
        <end position="163"/>
    </location>
</feature>
<gene>
    <name evidence="7" type="ORF">WN985_02280</name>
</gene>
<feature type="transmembrane region" description="Helical" evidence="5">
    <location>
        <begin position="81"/>
        <end position="100"/>
    </location>
</feature>
<dbReference type="Pfam" id="PF07690">
    <property type="entry name" value="MFS_1"/>
    <property type="match status" value="1"/>
</dbReference>
<accession>A0ABZ3BMB0</accession>
<dbReference type="InterPro" id="IPR005829">
    <property type="entry name" value="Sugar_transporter_CS"/>
</dbReference>
<dbReference type="InterPro" id="IPR050327">
    <property type="entry name" value="Proton-linked_MCT"/>
</dbReference>
<organism evidence="7 8">
    <name type="scientific">Burkholderia pyrrocinia</name>
    <name type="common">Pseudomonas pyrrocinia</name>
    <dbReference type="NCBI Taxonomy" id="60550"/>
    <lineage>
        <taxon>Bacteria</taxon>
        <taxon>Pseudomonadati</taxon>
        <taxon>Pseudomonadota</taxon>
        <taxon>Betaproteobacteria</taxon>
        <taxon>Burkholderiales</taxon>
        <taxon>Burkholderiaceae</taxon>
        <taxon>Burkholderia</taxon>
        <taxon>Burkholderia cepacia complex</taxon>
    </lineage>
</organism>
<feature type="transmembrane region" description="Helical" evidence="5">
    <location>
        <begin position="362"/>
        <end position="385"/>
    </location>
</feature>
<reference evidence="7 8" key="1">
    <citation type="submission" date="2024-04" db="EMBL/GenBank/DDBJ databases">
        <title>Biological Control Activity of Plant Growth Promoting Rhizobacteria Burkholderia pyrrocinia BX1 against Tobacco black shank Introduction Tobacco black shank (TBS) caused by the oomycete Phytophthora. nicotianae (P. nicotianae) has become a destructive soil.</title>
        <authorList>
            <person name="Liu X."/>
            <person name="Shu C."/>
        </authorList>
    </citation>
    <scope>NUCLEOTIDE SEQUENCE [LARGE SCALE GENOMIC DNA]</scope>
    <source>
        <strain evidence="7 8">BX1</strain>
    </source>
</reference>
<feature type="transmembrane region" description="Helical" evidence="5">
    <location>
        <begin position="391"/>
        <end position="410"/>
    </location>
</feature>
<evidence type="ECO:0000256" key="4">
    <source>
        <dbReference type="ARBA" id="ARBA00023136"/>
    </source>
</evidence>
<protein>
    <submittedName>
        <fullName evidence="7">MFS transporter</fullName>
    </submittedName>
</protein>
<evidence type="ECO:0000256" key="5">
    <source>
        <dbReference type="SAM" id="Phobius"/>
    </source>
</evidence>
<proteinExistence type="predicted"/>
<dbReference type="Proteomes" id="UP001484179">
    <property type="component" value="Chromosome 1"/>
</dbReference>
<dbReference type="EMBL" id="CP150849">
    <property type="protein sequence ID" value="WZW54520.1"/>
    <property type="molecule type" value="Genomic_DNA"/>
</dbReference>
<keyword evidence="3 5" id="KW-1133">Transmembrane helix</keyword>
<keyword evidence="2 5" id="KW-0812">Transmembrane</keyword>
<dbReference type="InterPro" id="IPR011701">
    <property type="entry name" value="MFS"/>
</dbReference>
<dbReference type="PANTHER" id="PTHR11360">
    <property type="entry name" value="MONOCARBOXYLATE TRANSPORTER"/>
    <property type="match status" value="1"/>
</dbReference>
<evidence type="ECO:0000256" key="2">
    <source>
        <dbReference type="ARBA" id="ARBA00022692"/>
    </source>
</evidence>
<dbReference type="SUPFAM" id="SSF103473">
    <property type="entry name" value="MFS general substrate transporter"/>
    <property type="match status" value="1"/>
</dbReference>
<feature type="transmembrane region" description="Helical" evidence="5">
    <location>
        <begin position="106"/>
        <end position="128"/>
    </location>
</feature>
<dbReference type="PROSITE" id="PS00216">
    <property type="entry name" value="SUGAR_TRANSPORT_1"/>
    <property type="match status" value="1"/>
</dbReference>
<dbReference type="PANTHER" id="PTHR11360:SF284">
    <property type="entry name" value="EG:103B4.3 PROTEIN-RELATED"/>
    <property type="match status" value="1"/>
</dbReference>
<dbReference type="InterPro" id="IPR020846">
    <property type="entry name" value="MFS_dom"/>
</dbReference>
<evidence type="ECO:0000313" key="8">
    <source>
        <dbReference type="Proteomes" id="UP001484179"/>
    </source>
</evidence>
<evidence type="ECO:0000259" key="6">
    <source>
        <dbReference type="PROSITE" id="PS50850"/>
    </source>
</evidence>
<keyword evidence="8" id="KW-1185">Reference proteome</keyword>
<feature type="transmembrane region" description="Helical" evidence="5">
    <location>
        <begin position="169"/>
        <end position="189"/>
    </location>
</feature>
<sequence>MNRPGASRLFYGWYVVAAAFAVTFVGFGSAYTFSAFVESLQRDFAASRGQISLVFSLAGFLYFGFGIVSGPLADRFGSRRLAVAGMLLTGAGLAAAGAAHTLVQVYVAYGLGVGFGVGCAYVPAVGAVQRWFVRRRGFASGLAVAGIGVGTLVMPPLASALIAHVGWRGAYFTLAVIAVALGAGMSLLIENDPRGRGLLPDGDAACDGGRKAGASVAGAAAATVHAGATVREAVTSRPFASLYAACLVCSFGVFVPFVHLVPYALDHGVAPSTAVLLLGAIGVGSTAGRFFLGGLADRFGRRASLLAMFAGMAVALVAWAGAGTVATLAAFALVFGVFYGGWVAVLPAVVMDYFGGRNVSAIIGILYTSVAFGTLIGPTAAGFIYDAGGGYLVPILASAVANAIAFAIVATTGRAPVAARAAGG</sequence>
<keyword evidence="4 5" id="KW-0472">Membrane</keyword>
<evidence type="ECO:0000256" key="1">
    <source>
        <dbReference type="ARBA" id="ARBA00004141"/>
    </source>
</evidence>
<feature type="transmembrane region" description="Helical" evidence="5">
    <location>
        <begin position="12"/>
        <end position="31"/>
    </location>
</feature>
<feature type="transmembrane region" description="Helical" evidence="5">
    <location>
        <begin position="273"/>
        <end position="292"/>
    </location>
</feature>
<feature type="transmembrane region" description="Helical" evidence="5">
    <location>
        <begin position="328"/>
        <end position="350"/>
    </location>
</feature>
<evidence type="ECO:0000313" key="7">
    <source>
        <dbReference type="EMBL" id="WZW54520.1"/>
    </source>
</evidence>
<dbReference type="PROSITE" id="PS50850">
    <property type="entry name" value="MFS"/>
    <property type="match status" value="1"/>
</dbReference>
<comment type="subcellular location">
    <subcellularLocation>
        <location evidence="1">Membrane</location>
        <topology evidence="1">Multi-pass membrane protein</topology>
    </subcellularLocation>
</comment>